<keyword evidence="4" id="KW-1185">Reference proteome</keyword>
<evidence type="ECO:0000313" key="4">
    <source>
        <dbReference type="Proteomes" id="UP000278627"/>
    </source>
</evidence>
<dbReference type="EMBL" id="UZAD01000726">
    <property type="protein sequence ID" value="VDN84300.1"/>
    <property type="molecule type" value="Genomic_DNA"/>
</dbReference>
<dbReference type="SUPFAM" id="SSF49468">
    <property type="entry name" value="VHL"/>
    <property type="match status" value="1"/>
</dbReference>
<dbReference type="Proteomes" id="UP000278627">
    <property type="component" value="Unassembled WGS sequence"/>
</dbReference>
<evidence type="ECO:0000313" key="5">
    <source>
        <dbReference type="WBParaSite" id="BPAG_0000314401-mRNA-1"/>
    </source>
</evidence>
<dbReference type="AlphaFoldDB" id="A0A0N4T4L4"/>
<evidence type="ECO:0000256" key="1">
    <source>
        <dbReference type="ARBA" id="ARBA00010057"/>
    </source>
</evidence>
<proteinExistence type="inferred from homology"/>
<name>A0A0N4T4L4_BRUPA</name>
<dbReference type="STRING" id="6280.A0A0N4T4L4"/>
<protein>
    <submittedName>
        <fullName evidence="5">VHL domain-containing protein</fullName>
    </submittedName>
</protein>
<gene>
    <name evidence="3" type="ORF">BPAG_LOCUS3114</name>
</gene>
<dbReference type="WBParaSite" id="BPAG_0000314401-mRNA-1">
    <property type="protein sequence ID" value="BPAG_0000314401-mRNA-1"/>
    <property type="gene ID" value="BPAG_0000314401"/>
</dbReference>
<dbReference type="CDD" id="cd05468">
    <property type="entry name" value="pVHL"/>
    <property type="match status" value="1"/>
</dbReference>
<feature type="domain" description="von Hippel-Lindau disease tumour suppressor beta" evidence="2">
    <location>
        <begin position="21"/>
        <end position="78"/>
    </location>
</feature>
<dbReference type="InterPro" id="IPR024053">
    <property type="entry name" value="VHL_beta_dom"/>
</dbReference>
<comment type="similarity">
    <text evidence="1">Belongs to the VHL family.</text>
</comment>
<dbReference type="InterPro" id="IPR037140">
    <property type="entry name" value="VHL_beta_dom_sf"/>
</dbReference>
<organism evidence="5">
    <name type="scientific">Brugia pahangi</name>
    <name type="common">Filarial nematode worm</name>
    <dbReference type="NCBI Taxonomy" id="6280"/>
    <lineage>
        <taxon>Eukaryota</taxon>
        <taxon>Metazoa</taxon>
        <taxon>Ecdysozoa</taxon>
        <taxon>Nematoda</taxon>
        <taxon>Chromadorea</taxon>
        <taxon>Rhabditida</taxon>
        <taxon>Spirurina</taxon>
        <taxon>Spiruromorpha</taxon>
        <taxon>Filarioidea</taxon>
        <taxon>Onchocercidae</taxon>
        <taxon>Brugia</taxon>
    </lineage>
</organism>
<evidence type="ECO:0000259" key="2">
    <source>
        <dbReference type="Pfam" id="PF01847"/>
    </source>
</evidence>
<dbReference type="Gene3D" id="2.60.40.780">
    <property type="entry name" value="von Hippel-Lindau disease tumour suppressor, beta domain"/>
    <property type="match status" value="1"/>
</dbReference>
<accession>A0A0N4T4L4</accession>
<dbReference type="InterPro" id="IPR022772">
    <property type="entry name" value="VHL_tumour_suppress_b/a_dom"/>
</dbReference>
<sequence>MSSEFRVDSFIVGKIFNPGYRSVRSVEEVSIRFINNSNDTVDLCWIDFQGNLVYYLKLNSREVVKLTTFIGHYWVARFIRNGATAQFLPDRTEVFAITKRLYHTGIVFITQKEKLKASTQFNIT</sequence>
<dbReference type="InterPro" id="IPR036208">
    <property type="entry name" value="VHL_sf"/>
</dbReference>
<evidence type="ECO:0000313" key="3">
    <source>
        <dbReference type="EMBL" id="VDN84300.1"/>
    </source>
</evidence>
<reference evidence="3 4" key="2">
    <citation type="submission" date="2018-11" db="EMBL/GenBank/DDBJ databases">
        <authorList>
            <consortium name="Pathogen Informatics"/>
        </authorList>
    </citation>
    <scope>NUCLEOTIDE SEQUENCE [LARGE SCALE GENOMIC DNA]</scope>
</reference>
<reference evidence="5" key="1">
    <citation type="submission" date="2017-02" db="UniProtKB">
        <authorList>
            <consortium name="WormBaseParasite"/>
        </authorList>
    </citation>
    <scope>IDENTIFICATION</scope>
</reference>
<dbReference type="Pfam" id="PF01847">
    <property type="entry name" value="VHL"/>
    <property type="match status" value="1"/>
</dbReference>